<evidence type="ECO:0000256" key="16">
    <source>
        <dbReference type="RuleBase" id="RU004241"/>
    </source>
</evidence>
<evidence type="ECO:0000256" key="15">
    <source>
        <dbReference type="PIRSR" id="PIRSR600823-5"/>
    </source>
</evidence>
<dbReference type="STRING" id="4533.J3ML33"/>
<keyword evidence="10" id="KW-0376">Hydrogen peroxide</keyword>
<keyword evidence="9" id="KW-0873">Pyrrolidone carboxylic acid</keyword>
<feature type="binding site" evidence="13">
    <location>
        <position position="195"/>
    </location>
    <ligand>
        <name>Ca(2+)</name>
        <dbReference type="ChEBI" id="CHEBI:29108"/>
        <label>2</label>
    </ligand>
</feature>
<dbReference type="HOGENOM" id="CLU_010543_0_1_1"/>
<feature type="binding site" evidence="13">
    <location>
        <position position="37"/>
    </location>
    <ligand>
        <name>Ca(2+)</name>
        <dbReference type="ChEBI" id="CHEBI:29108"/>
        <label>1</label>
    </ligand>
</feature>
<feature type="binding site" evidence="13">
    <location>
        <position position="35"/>
    </location>
    <ligand>
        <name>Ca(2+)</name>
        <dbReference type="ChEBI" id="CHEBI:29108"/>
        <label>1</label>
    </ligand>
</feature>
<feature type="binding site" evidence="13">
    <location>
        <position position="48"/>
    </location>
    <ligand>
        <name>Ca(2+)</name>
        <dbReference type="ChEBI" id="CHEBI:29108"/>
        <label>1</label>
    </ligand>
</feature>
<keyword evidence="4 13" id="KW-0479">Metal-binding</keyword>
<feature type="binding site" evidence="13">
    <location>
        <position position="33"/>
    </location>
    <ligand>
        <name>Ca(2+)</name>
        <dbReference type="ChEBI" id="CHEBI:29108"/>
        <label>1</label>
    </ligand>
</feature>
<comment type="similarity">
    <text evidence="16">Belongs to the peroxidase family.</text>
</comment>
<evidence type="ECO:0000256" key="12">
    <source>
        <dbReference type="PIRSR" id="PIRSR600823-2"/>
    </source>
</evidence>
<feature type="binding site" evidence="13">
    <location>
        <position position="190"/>
    </location>
    <ligand>
        <name>Ca(2+)</name>
        <dbReference type="ChEBI" id="CHEBI:29108"/>
        <label>2</label>
    </ligand>
</feature>
<feature type="binding site" evidence="13">
    <location>
        <position position="39"/>
    </location>
    <ligand>
        <name>Ca(2+)</name>
        <dbReference type="ChEBI" id="CHEBI:29108"/>
        <label>1</label>
    </ligand>
</feature>
<dbReference type="GO" id="GO:0042744">
    <property type="term" value="P:hydrogen peroxide catabolic process"/>
    <property type="evidence" value="ECO:0007669"/>
    <property type="project" value="UniProtKB-KW"/>
</dbReference>
<sequence>MEGVVQRAVKKAIAADYTLAPALLRLFFHDFAVGGVDASVLVDAPGSERYARASKTLRGFDLIDSIKKELEEKCPRTVGVDYWQLAYGRKDGRKSSMVDADQYVPMGRESVTDLVAFCESRWLNVFALVVLSGAHTVGRATCAAVRPRLCGYQGTGKPDAALDARYADFLRRKCRSGGGDDAYVELDAETPTTFDNRYYQNLLHGMGLLETDQKLLPDSRTGEFVRELAAQPSLFSHQFAKSMARIGAVQVLTGNEGEVRLKCSAINGH</sequence>
<feature type="binding site" description="axial binding residue" evidence="13">
    <location>
        <position position="135"/>
    </location>
    <ligand>
        <name>heme b</name>
        <dbReference type="ChEBI" id="CHEBI:60344"/>
    </ligand>
    <ligandPart>
        <name>Fe</name>
        <dbReference type="ChEBI" id="CHEBI:18248"/>
    </ligandPart>
</feature>
<reference evidence="18" key="2">
    <citation type="submission" date="2013-04" db="UniProtKB">
        <authorList>
            <consortium name="EnsemblPlants"/>
        </authorList>
    </citation>
    <scope>IDENTIFICATION</scope>
</reference>
<feature type="disulfide bond" evidence="15">
    <location>
        <begin position="142"/>
        <end position="174"/>
    </location>
</feature>
<evidence type="ECO:0000259" key="17">
    <source>
        <dbReference type="PROSITE" id="PS50873"/>
    </source>
</evidence>
<keyword evidence="6" id="KW-0560">Oxidoreductase</keyword>
<organism evidence="18">
    <name type="scientific">Oryza brachyantha</name>
    <name type="common">malo sina</name>
    <dbReference type="NCBI Taxonomy" id="4533"/>
    <lineage>
        <taxon>Eukaryota</taxon>
        <taxon>Viridiplantae</taxon>
        <taxon>Streptophyta</taxon>
        <taxon>Embryophyta</taxon>
        <taxon>Tracheophyta</taxon>
        <taxon>Spermatophyta</taxon>
        <taxon>Magnoliopsida</taxon>
        <taxon>Liliopsida</taxon>
        <taxon>Poales</taxon>
        <taxon>Poaceae</taxon>
        <taxon>BOP clade</taxon>
        <taxon>Oryzoideae</taxon>
        <taxon>Oryzeae</taxon>
        <taxon>Oryzinae</taxon>
        <taxon>Oryza</taxon>
    </lineage>
</organism>
<evidence type="ECO:0000313" key="18">
    <source>
        <dbReference type="EnsemblPlants" id="OB07G21150.1"/>
    </source>
</evidence>
<dbReference type="GO" id="GO:0140825">
    <property type="term" value="F:lactoperoxidase activity"/>
    <property type="evidence" value="ECO:0007669"/>
    <property type="project" value="UniProtKB-EC"/>
</dbReference>
<dbReference type="PANTHER" id="PTHR31517:SF17">
    <property type="entry name" value="PEROXIDASE 6"/>
    <property type="match status" value="1"/>
</dbReference>
<dbReference type="InterPro" id="IPR033905">
    <property type="entry name" value="Secretory_peroxidase"/>
</dbReference>
<proteinExistence type="inferred from homology"/>
<comment type="catalytic activity">
    <reaction evidence="1">
        <text>2 a phenolic donor + H2O2 = 2 a phenolic radical donor + 2 H2O</text>
        <dbReference type="Rhea" id="RHEA:56136"/>
        <dbReference type="ChEBI" id="CHEBI:15377"/>
        <dbReference type="ChEBI" id="CHEBI:16240"/>
        <dbReference type="ChEBI" id="CHEBI:139520"/>
        <dbReference type="ChEBI" id="CHEBI:139521"/>
        <dbReference type="EC" id="1.11.1.7"/>
    </reaction>
</comment>
<dbReference type="PROSITE" id="PS50873">
    <property type="entry name" value="PEROXIDASE_4"/>
    <property type="match status" value="1"/>
</dbReference>
<evidence type="ECO:0000256" key="2">
    <source>
        <dbReference type="ARBA" id="ARBA00022559"/>
    </source>
</evidence>
<keyword evidence="19" id="KW-1185">Reference proteome</keyword>
<dbReference type="Pfam" id="PF00141">
    <property type="entry name" value="peroxidase"/>
    <property type="match status" value="1"/>
</dbReference>
<feature type="active site" description="Proton acceptor" evidence="11">
    <location>
        <position position="29"/>
    </location>
</feature>
<evidence type="ECO:0000256" key="7">
    <source>
        <dbReference type="ARBA" id="ARBA00023004"/>
    </source>
</evidence>
<feature type="binding site" evidence="13">
    <location>
        <position position="187"/>
    </location>
    <ligand>
        <name>Ca(2+)</name>
        <dbReference type="ChEBI" id="CHEBI:29108"/>
        <label>2</label>
    </ligand>
</feature>
<evidence type="ECO:0000256" key="9">
    <source>
        <dbReference type="ARBA" id="ARBA00023283"/>
    </source>
</evidence>
<dbReference type="Gene3D" id="1.10.520.10">
    <property type="match status" value="2"/>
</dbReference>
<reference evidence="18" key="1">
    <citation type="journal article" date="2013" name="Nat. Commun.">
        <title>Whole-genome sequencing of Oryza brachyantha reveals mechanisms underlying Oryza genome evolution.</title>
        <authorList>
            <person name="Chen J."/>
            <person name="Huang Q."/>
            <person name="Gao D."/>
            <person name="Wang J."/>
            <person name="Lang Y."/>
            <person name="Liu T."/>
            <person name="Li B."/>
            <person name="Bai Z."/>
            <person name="Luis Goicoechea J."/>
            <person name="Liang C."/>
            <person name="Chen C."/>
            <person name="Zhang W."/>
            <person name="Sun S."/>
            <person name="Liao Y."/>
            <person name="Zhang X."/>
            <person name="Yang L."/>
            <person name="Song C."/>
            <person name="Wang M."/>
            <person name="Shi J."/>
            <person name="Liu G."/>
            <person name="Liu J."/>
            <person name="Zhou H."/>
            <person name="Zhou W."/>
            <person name="Yu Q."/>
            <person name="An N."/>
            <person name="Chen Y."/>
            <person name="Cai Q."/>
            <person name="Wang B."/>
            <person name="Liu B."/>
            <person name="Min J."/>
            <person name="Huang Y."/>
            <person name="Wu H."/>
            <person name="Li Z."/>
            <person name="Zhang Y."/>
            <person name="Yin Y."/>
            <person name="Song W."/>
            <person name="Jiang J."/>
            <person name="Jackson S.A."/>
            <person name="Wing R.A."/>
            <person name="Wang J."/>
            <person name="Chen M."/>
        </authorList>
    </citation>
    <scope>NUCLEOTIDE SEQUENCE [LARGE SCALE GENOMIC DNA]</scope>
    <source>
        <strain evidence="18">cv. IRGC 101232</strain>
    </source>
</reference>
<dbReference type="eggNOG" id="ENOG502QTJB">
    <property type="taxonomic scope" value="Eukaryota"/>
</dbReference>
<accession>J3ML33</accession>
<feature type="domain" description="Plant heme peroxidase family profile" evidence="17">
    <location>
        <begin position="1"/>
        <end position="267"/>
    </location>
</feature>
<feature type="binding site" evidence="13">
    <location>
        <position position="30"/>
    </location>
    <ligand>
        <name>Ca(2+)</name>
        <dbReference type="ChEBI" id="CHEBI:29108"/>
        <label>1</label>
    </ligand>
</feature>
<dbReference type="SUPFAM" id="SSF48113">
    <property type="entry name" value="Heme-dependent peroxidases"/>
    <property type="match status" value="1"/>
</dbReference>
<dbReference type="PANTHER" id="PTHR31517">
    <property type="match status" value="1"/>
</dbReference>
<evidence type="ECO:0000313" key="19">
    <source>
        <dbReference type="Proteomes" id="UP000006038"/>
    </source>
</evidence>
<evidence type="ECO:0000256" key="3">
    <source>
        <dbReference type="ARBA" id="ARBA00022617"/>
    </source>
</evidence>
<evidence type="ECO:0000256" key="4">
    <source>
        <dbReference type="ARBA" id="ARBA00022723"/>
    </source>
</evidence>
<evidence type="ECO:0000256" key="11">
    <source>
        <dbReference type="PIRSR" id="PIRSR600823-1"/>
    </source>
</evidence>
<dbReference type="GO" id="GO:0020037">
    <property type="term" value="F:heme binding"/>
    <property type="evidence" value="ECO:0007669"/>
    <property type="project" value="InterPro"/>
</dbReference>
<dbReference type="Proteomes" id="UP000006038">
    <property type="component" value="Chromosome 7"/>
</dbReference>
<dbReference type="OMA" id="PMGHENI"/>
<dbReference type="AlphaFoldDB" id="J3ML33"/>
<dbReference type="PRINTS" id="PR00458">
    <property type="entry name" value="PEROXIDASE"/>
</dbReference>
<evidence type="ECO:0000256" key="13">
    <source>
        <dbReference type="PIRSR" id="PIRSR600823-3"/>
    </source>
</evidence>
<keyword evidence="2" id="KW-0575">Peroxidase</keyword>
<dbReference type="InterPro" id="IPR002016">
    <property type="entry name" value="Haem_peroxidase"/>
</dbReference>
<dbReference type="InterPro" id="IPR010255">
    <property type="entry name" value="Haem_peroxidase_sf"/>
</dbReference>
<dbReference type="Gramene" id="OB07G21150.1">
    <property type="protein sequence ID" value="OB07G21150.1"/>
    <property type="gene ID" value="OB07G21150"/>
</dbReference>
<dbReference type="InterPro" id="IPR000823">
    <property type="entry name" value="Peroxidase_pln"/>
</dbReference>
<keyword evidence="7 13" id="KW-0408">Iron</keyword>
<dbReference type="EnsemblPlants" id="OB07G21150.1">
    <property type="protein sequence ID" value="OB07G21150.1"/>
    <property type="gene ID" value="OB07G21150"/>
</dbReference>
<keyword evidence="5 13" id="KW-0106">Calcium</keyword>
<evidence type="ECO:0000256" key="10">
    <source>
        <dbReference type="ARBA" id="ARBA00023324"/>
    </source>
</evidence>
<name>J3ML33_ORYBR</name>
<keyword evidence="8 15" id="KW-1015">Disulfide bond</keyword>
<dbReference type="PRINTS" id="PR00461">
    <property type="entry name" value="PLPEROXIDASE"/>
</dbReference>
<evidence type="ECO:0000256" key="5">
    <source>
        <dbReference type="ARBA" id="ARBA00022837"/>
    </source>
</evidence>
<dbReference type="Gene3D" id="1.10.420.10">
    <property type="entry name" value="Peroxidase, domain 2"/>
    <property type="match status" value="1"/>
</dbReference>
<dbReference type="CDD" id="cd00693">
    <property type="entry name" value="secretory_peroxidase"/>
    <property type="match status" value="1"/>
</dbReference>
<keyword evidence="3" id="KW-0349">Heme</keyword>
<evidence type="ECO:0000256" key="8">
    <source>
        <dbReference type="ARBA" id="ARBA00023157"/>
    </source>
</evidence>
<evidence type="ECO:0000256" key="1">
    <source>
        <dbReference type="ARBA" id="ARBA00000189"/>
    </source>
</evidence>
<dbReference type="GO" id="GO:0006979">
    <property type="term" value="P:response to oxidative stress"/>
    <property type="evidence" value="ECO:0007669"/>
    <property type="project" value="InterPro"/>
</dbReference>
<evidence type="ECO:0000256" key="6">
    <source>
        <dbReference type="ARBA" id="ARBA00023002"/>
    </source>
</evidence>
<feature type="binding site" evidence="12">
    <location>
        <position position="105"/>
    </location>
    <ligand>
        <name>substrate</name>
    </ligand>
</feature>
<protein>
    <recommendedName>
        <fullName evidence="17">Plant heme peroxidase family profile domain-containing protein</fullName>
    </recommendedName>
</protein>
<dbReference type="FunFam" id="1.10.420.10:FF:000001">
    <property type="entry name" value="Peroxidase"/>
    <property type="match status" value="1"/>
</dbReference>
<comment type="cofactor">
    <cofactor evidence="13">
        <name>Ca(2+)</name>
        <dbReference type="ChEBI" id="CHEBI:29108"/>
    </cofactor>
    <text evidence="13">Binds 2 calcium ions per subunit.</text>
</comment>
<feature type="binding site" evidence="13">
    <location>
        <position position="136"/>
    </location>
    <ligand>
        <name>Ca(2+)</name>
        <dbReference type="ChEBI" id="CHEBI:29108"/>
        <label>2</label>
    </ligand>
</feature>
<feature type="site" description="Transition state stabilizer" evidence="14">
    <location>
        <position position="25"/>
    </location>
</feature>
<evidence type="ECO:0000256" key="14">
    <source>
        <dbReference type="PIRSR" id="PIRSR600823-4"/>
    </source>
</evidence>
<comment type="cofactor">
    <cofactor evidence="13">
        <name>heme b</name>
        <dbReference type="ChEBI" id="CHEBI:60344"/>
    </cofactor>
    <text evidence="13">Binds 1 heme b (iron(II)-protoporphyrin IX) group per subunit.</text>
</comment>
<dbReference type="GO" id="GO:0046872">
    <property type="term" value="F:metal ion binding"/>
    <property type="evidence" value="ECO:0007669"/>
    <property type="project" value="UniProtKB-KW"/>
</dbReference>